<proteinExistence type="inferred from homology"/>
<accession>A0A2P6TLM5</accession>
<comment type="subcellular location">
    <subcellularLocation>
        <location evidence="1">Nucleus</location>
    </subcellularLocation>
</comment>
<keyword evidence="7" id="KW-1185">Reference proteome</keyword>
<feature type="domain" description="Importin N-terminal" evidence="5">
    <location>
        <begin position="30"/>
        <end position="102"/>
    </location>
</feature>
<dbReference type="Gene3D" id="1.25.10.10">
    <property type="entry name" value="Leucine-rich Repeat Variant"/>
    <property type="match status" value="1"/>
</dbReference>
<dbReference type="InterPro" id="IPR058669">
    <property type="entry name" value="TPR_IPO7/11-like"/>
</dbReference>
<dbReference type="FunFam" id="1.25.10.10:FF:001096">
    <property type="entry name" value="Predicted protein"/>
    <property type="match status" value="1"/>
</dbReference>
<dbReference type="PANTHER" id="PTHR10997:SF7">
    <property type="entry name" value="IMPORTIN-11"/>
    <property type="match status" value="1"/>
</dbReference>
<dbReference type="Proteomes" id="UP000239899">
    <property type="component" value="Unassembled WGS sequence"/>
</dbReference>
<dbReference type="STRING" id="3076.A0A2P6TLM5"/>
<keyword evidence="3" id="KW-0813">Transport</keyword>
<reference evidence="6 7" key="1">
    <citation type="journal article" date="2018" name="Plant J.">
        <title>Genome sequences of Chlorella sorokiniana UTEX 1602 and Micractinium conductrix SAG 241.80: implications to maltose excretion by a green alga.</title>
        <authorList>
            <person name="Arriola M.B."/>
            <person name="Velmurugan N."/>
            <person name="Zhang Y."/>
            <person name="Plunkett M.H."/>
            <person name="Hondzo H."/>
            <person name="Barney B.M."/>
        </authorList>
    </citation>
    <scope>NUCLEOTIDE SEQUENCE [LARGE SCALE GENOMIC DNA]</scope>
    <source>
        <strain evidence="7">UTEX 1602</strain>
    </source>
</reference>
<dbReference type="InterPro" id="IPR001494">
    <property type="entry name" value="Importin-beta_N"/>
</dbReference>
<evidence type="ECO:0000256" key="3">
    <source>
        <dbReference type="ARBA" id="ARBA00022448"/>
    </source>
</evidence>
<evidence type="ECO:0000256" key="4">
    <source>
        <dbReference type="ARBA" id="ARBA00023242"/>
    </source>
</evidence>
<dbReference type="Pfam" id="PF25758">
    <property type="entry name" value="TPR_IPO11"/>
    <property type="match status" value="1"/>
</dbReference>
<comment type="similarity">
    <text evidence="2">Belongs to the importin beta family.</text>
</comment>
<dbReference type="GO" id="GO:0031267">
    <property type="term" value="F:small GTPase binding"/>
    <property type="evidence" value="ECO:0007669"/>
    <property type="project" value="InterPro"/>
</dbReference>
<comment type="caution">
    <text evidence="6">The sequence shown here is derived from an EMBL/GenBank/DDBJ whole genome shotgun (WGS) entry which is preliminary data.</text>
</comment>
<evidence type="ECO:0000313" key="6">
    <source>
        <dbReference type="EMBL" id="PRW45188.1"/>
    </source>
</evidence>
<dbReference type="InterPro" id="IPR016024">
    <property type="entry name" value="ARM-type_fold"/>
</dbReference>
<evidence type="ECO:0000256" key="1">
    <source>
        <dbReference type="ARBA" id="ARBA00004123"/>
    </source>
</evidence>
<dbReference type="AlphaFoldDB" id="A0A2P6TLM5"/>
<dbReference type="EMBL" id="LHPG02000012">
    <property type="protein sequence ID" value="PRW45188.1"/>
    <property type="molecule type" value="Genomic_DNA"/>
</dbReference>
<dbReference type="OrthoDB" id="361693at2759"/>
<dbReference type="GO" id="GO:0005829">
    <property type="term" value="C:cytosol"/>
    <property type="evidence" value="ECO:0007669"/>
    <property type="project" value="TreeGrafter"/>
</dbReference>
<dbReference type="Pfam" id="PF03810">
    <property type="entry name" value="IBN_N"/>
    <property type="match status" value="1"/>
</dbReference>
<organism evidence="6 7">
    <name type="scientific">Chlorella sorokiniana</name>
    <name type="common">Freshwater green alga</name>
    <dbReference type="NCBI Taxonomy" id="3076"/>
    <lineage>
        <taxon>Eukaryota</taxon>
        <taxon>Viridiplantae</taxon>
        <taxon>Chlorophyta</taxon>
        <taxon>core chlorophytes</taxon>
        <taxon>Trebouxiophyceae</taxon>
        <taxon>Chlorellales</taxon>
        <taxon>Chlorellaceae</taxon>
        <taxon>Chlorella clade</taxon>
        <taxon>Chlorella</taxon>
    </lineage>
</organism>
<name>A0A2P6TLM5_CHLSO</name>
<dbReference type="PANTHER" id="PTHR10997">
    <property type="entry name" value="IMPORTIN-7, 8, 11"/>
    <property type="match status" value="1"/>
</dbReference>
<evidence type="ECO:0000313" key="7">
    <source>
        <dbReference type="Proteomes" id="UP000239899"/>
    </source>
</evidence>
<evidence type="ECO:0000259" key="5">
    <source>
        <dbReference type="PROSITE" id="PS50166"/>
    </source>
</evidence>
<gene>
    <name evidence="6" type="ORF">C2E21_6179</name>
</gene>
<dbReference type="GO" id="GO:0006606">
    <property type="term" value="P:protein import into nucleus"/>
    <property type="evidence" value="ECO:0007669"/>
    <property type="project" value="TreeGrafter"/>
</dbReference>
<evidence type="ECO:0000256" key="2">
    <source>
        <dbReference type="ARBA" id="ARBA00007991"/>
    </source>
</evidence>
<dbReference type="PROSITE" id="PS50166">
    <property type="entry name" value="IMPORTIN_B_NT"/>
    <property type="match status" value="1"/>
</dbReference>
<keyword evidence="4" id="KW-0539">Nucleus</keyword>
<protein>
    <submittedName>
        <fullName evidence="6">Importin-11 isoform X1</fullName>
    </submittedName>
</protein>
<sequence>MAALGPQDLPAVFDCLRSALSHDPATQKAAEAALRDLEARPGFCSCLAEILASKDADHSARWLAAVHFKNSCNKYWRSRLPGSLSEEEKAHLRGRLLDLVEQQDQQIAVQVAVVFSKVARFDFPKAWPTLFSDLLAKLQGPNQLVQRRVYLVLHHILKELSSKRLAADQRNFEQVTQLLLEPTWRQWAADTAAVVAELPAALEAPMQAAHALLVTFERWLLQLKALRRMVIFGFPSDARSLQQVPAVGQIAPPLLQTLQQFAAARAGRSAGAQRNQVQAMLDRAILKLLKTLRQIQETHPWSFFHCGILVPCLEFCCSQVLGWPGSGSGNGSSGGVAPQQFVVQSLLLIYGVQKCNSYKGSASSLSLHSGARSQIEQLKSLAAEVAPALAAFWSPARLQAFVVAAVERLLPLTDKELQEWEDSPESFHHELENVAWEESLRGCAENTYLALFEANREAVAPVVVQLLKEASDACPPGAPAQLAAAPGAALVQGVPAAVLRKEAAYQAVATGAYELHDYVDFTGFLHGSLLAEMGDRSLPARPLRRRAIKLVSHWTARLKKEDRPAVYRALVAALGEEEDAAMQLAAVACLRALVDDWEFDEAQFLEFVAPCFQQLAALLSSASEFDSQLAAFSLLDLIVDRLADGVKPYAPGLLALLPSVWQQAEGQSLLRIQVLVALQRLVHALGSESPAAYPLVLPVLKLCTDPHQPDELNLLEDGLQLWLVALRNAPAPHPGLLGELFPNLVAAMAKSTEHIAVGMRIALSCVLLGRGEFLAVQGGGLVQILCGFIGNVKDRGMLALLPVMDAVVQCFPSEGPQLLAPALQCLLADLLSGRESGLVIAASLGVFARVLLHNPAAFLSLFQAAAAAGVAPPADAAAAPGADPPARLLLALVDLWLDKFDSIGQPAARKLSALALAVLLTAPLPPLLERLELVVTHITSVWFEVEGSDLAGSVPIAYELLSASRDGDDPNTVVPSEEAEGECNRKKALVDADPVANLTLSAFAKQQLEAAGGVHGGALNAALNAMDPSLGGQLKSMLESVK</sequence>
<dbReference type="GO" id="GO:0005635">
    <property type="term" value="C:nuclear envelope"/>
    <property type="evidence" value="ECO:0007669"/>
    <property type="project" value="TreeGrafter"/>
</dbReference>
<dbReference type="SMART" id="SM00913">
    <property type="entry name" value="IBN_N"/>
    <property type="match status" value="1"/>
</dbReference>
<dbReference type="InterPro" id="IPR011989">
    <property type="entry name" value="ARM-like"/>
</dbReference>
<dbReference type="SUPFAM" id="SSF48371">
    <property type="entry name" value="ARM repeat"/>
    <property type="match status" value="1"/>
</dbReference>